<dbReference type="Pfam" id="PF16895">
    <property type="entry name" value="DUF5085"/>
    <property type="match status" value="1"/>
</dbReference>
<sequence>MNIKIERLTEYMYAGMMHYIEDNQLDMIFTIYHICSDDEGLQYVDVKIAVDMQG</sequence>
<name>A0ABN8A3R9_9BACI</name>
<proteinExistence type="predicted"/>
<gene>
    <name evidence="1" type="ORF">BACCIP111899_03738</name>
</gene>
<comment type="caution">
    <text evidence="1">The sequence shown here is derived from an EMBL/GenBank/DDBJ whole genome shotgun (WGS) entry which is preliminary data.</text>
</comment>
<organism evidence="1 2">
    <name type="scientific">Bacillus rhizoplanae</name>
    <dbReference type="NCBI Taxonomy" id="2880966"/>
    <lineage>
        <taxon>Bacteria</taxon>
        <taxon>Bacillati</taxon>
        <taxon>Bacillota</taxon>
        <taxon>Bacilli</taxon>
        <taxon>Bacillales</taxon>
        <taxon>Bacillaceae</taxon>
        <taxon>Bacillus</taxon>
    </lineage>
</organism>
<accession>A0ABN8A3R9</accession>
<evidence type="ECO:0000313" key="2">
    <source>
        <dbReference type="Proteomes" id="UP000789423"/>
    </source>
</evidence>
<keyword evidence="2" id="KW-1185">Reference proteome</keyword>
<dbReference type="InterPro" id="IPR031664">
    <property type="entry name" value="DUF5085"/>
</dbReference>
<evidence type="ECO:0000313" key="1">
    <source>
        <dbReference type="EMBL" id="CAG9614505.1"/>
    </source>
</evidence>
<protein>
    <submittedName>
        <fullName evidence="1">Uncharacterized protein</fullName>
    </submittedName>
</protein>
<dbReference type="RefSeq" id="WP_230576450.1">
    <property type="nucleotide sequence ID" value="NZ_CAKJTI010000029.1"/>
</dbReference>
<dbReference type="Proteomes" id="UP000789423">
    <property type="component" value="Unassembled WGS sequence"/>
</dbReference>
<dbReference type="EMBL" id="CAKJTI010000029">
    <property type="protein sequence ID" value="CAG9614505.1"/>
    <property type="molecule type" value="Genomic_DNA"/>
</dbReference>
<reference evidence="1 2" key="1">
    <citation type="submission" date="2021-10" db="EMBL/GenBank/DDBJ databases">
        <authorList>
            <person name="Criscuolo A."/>
        </authorList>
    </citation>
    <scope>NUCLEOTIDE SEQUENCE [LARGE SCALE GENOMIC DNA]</scope>
    <source>
        <strain evidence="2">CIP 111899</strain>
    </source>
</reference>